<feature type="compositionally biased region" description="Basic and acidic residues" evidence="6">
    <location>
        <begin position="835"/>
        <end position="850"/>
    </location>
</feature>
<feature type="compositionally biased region" description="Polar residues" evidence="6">
    <location>
        <begin position="892"/>
        <end position="910"/>
    </location>
</feature>
<comment type="caution">
    <text evidence="7">The sequence shown here is derived from an EMBL/GenBank/DDBJ whole genome shotgun (WGS) entry which is preliminary data.</text>
</comment>
<dbReference type="Pfam" id="PF00342">
    <property type="entry name" value="PGI"/>
    <property type="match status" value="2"/>
</dbReference>
<feature type="compositionally biased region" description="Acidic residues" evidence="6">
    <location>
        <begin position="685"/>
        <end position="703"/>
    </location>
</feature>
<feature type="compositionally biased region" description="Polar residues" evidence="6">
    <location>
        <begin position="871"/>
        <end position="882"/>
    </location>
</feature>
<evidence type="ECO:0000256" key="4">
    <source>
        <dbReference type="ARBA" id="ARBA00029321"/>
    </source>
</evidence>
<keyword evidence="5" id="KW-0413">Isomerase</keyword>
<dbReference type="PROSITE" id="PS51463">
    <property type="entry name" value="P_GLUCOSE_ISOMERASE_3"/>
    <property type="match status" value="1"/>
</dbReference>
<protein>
    <recommendedName>
        <fullName evidence="3 5">Glucose-6-phosphate isomerase</fullName>
        <ecNumber evidence="3 5">5.3.1.9</ecNumber>
    </recommendedName>
</protein>
<dbReference type="PANTHER" id="PTHR31110:SF2">
    <property type="entry name" value="PESTICIDAL CRYSTAL CRY8BA PROTEIN"/>
    <property type="match status" value="1"/>
</dbReference>
<feature type="region of interest" description="Disordered" evidence="6">
    <location>
        <begin position="835"/>
        <end position="911"/>
    </location>
</feature>
<sequence>MASLSGLCPSSPSLKPKHDRVAKLTPSFRKDALAFSTRSNSNSKLSVACKVSADLSKTNNVAVLKKAKQGGLEKDPKALWRRYVDWLYQHKELGLYLDVSRIGFSDEFVAEMEPRFQAAFKAMGELEKGAIANPDEGRMVGHYWLRNSKLAPNSFLQVQIEKTLDAVCEFADDVISGKIKPPSSPEGRFTQILSVGIGGSALGPQFVAEALAPDNPPLKIRFIDNTDPGGIDHQIAQLGPELASTLVIVISKSGGTPETRNGLLEVQKAFREAGLDFSKQGIAITQENSLLDNTARIEGWVARFPMYDWVGGRTSEMSAVGLLPAALQGIQIREMLVGASMMDNATRSTVLRDNPAALLALCWYWACDGVGSKDMVVLPYKDSLLLFSRYLQQLVMESLGKEFDLDGNRVNQGISVYGNKGSTDQHAYIQQLREGVHNFFVTFIEVLRDRPPGHDWELEPGVTCGDYLFGMLQGTRSALYANDRESITVTVQEVTPRSVGALIALYERAVGLYALLVNINAYHQPGVEAGKKAAGEVLALQKRVLTVLNEASCEQPVEPLTLEEVAERCHAPEDIEMIYKIIEHMAANDRALIAEGDCGSPYSLKVFLGECNMDEFSEALNAVSYVRLQRQDKQHHKELPYSNPTSRPRMDPIANIRSGSRNFGLPPTSKFRSGHLPVTTTTLSVDEESGSENDVTTDSEEDTVYGGRYSLDSSPQDERIPNGTAQRYGNLAQRQPRYTTASDYTYSDVSSSMETVMGGRRGSLEGALGRGNGRFPVARDGFTEEDESSDSAGSSEFSTTQVGSINGRIPQSRAYVSEGYASSVPSQINVRSAAEKDLNSRQVQHEKFSDDDIPSAPPFSSSVKEDKQDSQHIPVTEIQSANGAADSFDPKTFNSMSRVEPEQSTGNIKSNECVRNGVGAETVTASSGVNPARVPTFHASALGPWHAVIAYDACVRLCLHAWARGCMEAPMFLENECALLRDTFGLQQVLLQSEEELMEKRSSELTSEAAAPKPKKIIGKMKVQVRKVKTSLDPPTGCSISSLSLRAPVIKLGNIRYHLTSFQSALISRWQALRKLRVAPRLPANGSFSRQSLAYVHAGTQYMKQVSGLLKIGVTSLRNSSSSYDVAQETYSCVLRLKSSAEEDGKRMQPGSGETHVFFPDSLGDDLIVEVHDSKGKQFGRVLAQVATIAEDSTDKLRWWPIFREPEHEPVGKLQLYINYSTSSDDNSHLKCGSVAETVAYDLLLEVAMKVQRFQQRNLQLYGSWKWLLTEFASYYGVSNVYTKLRYLSYVMDVATPTADCLVLVYELLMPVVTKGNSKSTLSHQENRILGETKDQIEQIFSLVFENYKSLDESSLSGIMEVFKPATGIAAPALEPAVKLYTLLHDVLSPEAQKNLCHYFQAAARKRSRRHLAETDEFITTNNEPNFLDPVAMSTAYQKMTCLCMNIKNEIFTDIEIHNQHILPSFIDLPNLSASIYSTELCSRLRAFLLACPPSGPSPPVAELVIATADFQRDLASWNISHVKGGVEAKELFHLYIMIWIQDKRQSLLETCKLDKVKWSGVRTQYSTTPFVDEMYDRLKETLSDYEVIICRWPEYIFVLENAISDIEKAIVEALDKQYADVVTPLKENMAPKKFGLKYMQKLTKRSVCSYTVPDELGTMLNSMKRMLDVLRPKIENKFKSWGSCIPDGGNTAPGERLSEVTVMLRTKFRGYLQAVVEKLAENTKLQNSTKLKKILQDSKETVGESDIQARMQPLKEQLISTINHLHAVFETHVFIAICRWYWDRMGQDVLSFLENRKENRSWYKGSRVAVSILDDTFASQMQQLVGNALPEKDLEPPRSIMEFCASSSGRGATALNS</sequence>
<dbReference type="CDD" id="cd05016">
    <property type="entry name" value="SIS_PGI_2"/>
    <property type="match status" value="1"/>
</dbReference>
<dbReference type="SUPFAM" id="SSF53697">
    <property type="entry name" value="SIS domain"/>
    <property type="match status" value="1"/>
</dbReference>
<evidence type="ECO:0000313" key="8">
    <source>
        <dbReference type="Proteomes" id="UP001396334"/>
    </source>
</evidence>
<dbReference type="EC" id="5.3.1.9" evidence="3 5"/>
<evidence type="ECO:0000256" key="1">
    <source>
        <dbReference type="ARBA" id="ARBA00004926"/>
    </source>
</evidence>
<dbReference type="Proteomes" id="UP001396334">
    <property type="component" value="Unassembled WGS sequence"/>
</dbReference>
<proteinExistence type="inferred from homology"/>
<gene>
    <name evidence="7" type="ORF">V6N11_003692</name>
</gene>
<evidence type="ECO:0000256" key="2">
    <source>
        <dbReference type="ARBA" id="ARBA00006604"/>
    </source>
</evidence>
<evidence type="ECO:0000256" key="6">
    <source>
        <dbReference type="SAM" id="MobiDB-lite"/>
    </source>
</evidence>
<dbReference type="PANTHER" id="PTHR31110">
    <property type="entry name" value="PESTICIDAL CRYSTAL CRY8BA PROTEIN"/>
    <property type="match status" value="1"/>
</dbReference>
<dbReference type="EMBL" id="JBBPBN010000015">
    <property type="protein sequence ID" value="KAK9023474.1"/>
    <property type="molecule type" value="Genomic_DNA"/>
</dbReference>
<dbReference type="InterPro" id="IPR001672">
    <property type="entry name" value="G6P_Isomerase"/>
</dbReference>
<comment type="pathway">
    <text evidence="1 5">Carbohydrate degradation; glycolysis; D-glyceraldehyde 3-phosphate and glycerone phosphate from D-glucose: step 2/4.</text>
</comment>
<evidence type="ECO:0000313" key="7">
    <source>
        <dbReference type="EMBL" id="KAK9023474.1"/>
    </source>
</evidence>
<dbReference type="InterPro" id="IPR046348">
    <property type="entry name" value="SIS_dom_sf"/>
</dbReference>
<feature type="region of interest" description="Disordered" evidence="6">
    <location>
        <begin position="631"/>
        <end position="736"/>
    </location>
</feature>
<dbReference type="CDD" id="cd05015">
    <property type="entry name" value="SIS_PGI_1"/>
    <property type="match status" value="1"/>
</dbReference>
<dbReference type="PRINTS" id="PR00662">
    <property type="entry name" value="G6PISOMERASE"/>
</dbReference>
<dbReference type="HAMAP" id="MF_00473">
    <property type="entry name" value="G6P_isomerase"/>
    <property type="match status" value="1"/>
</dbReference>
<dbReference type="Gene3D" id="3.40.50.10490">
    <property type="entry name" value="Glucose-6-phosphate isomerase like protein, domain 1"/>
    <property type="match status" value="2"/>
</dbReference>
<evidence type="ECO:0000256" key="3">
    <source>
        <dbReference type="ARBA" id="ARBA00011952"/>
    </source>
</evidence>
<dbReference type="PROSITE" id="PS00174">
    <property type="entry name" value="P_GLUCOSE_ISOMERASE_2"/>
    <property type="match status" value="1"/>
</dbReference>
<comment type="catalytic activity">
    <reaction evidence="4 5">
        <text>alpha-D-glucose 6-phosphate = beta-D-fructose 6-phosphate</text>
        <dbReference type="Rhea" id="RHEA:11816"/>
        <dbReference type="ChEBI" id="CHEBI:57634"/>
        <dbReference type="ChEBI" id="CHEBI:58225"/>
        <dbReference type="EC" id="5.3.1.9"/>
    </reaction>
</comment>
<feature type="region of interest" description="Disordered" evidence="6">
    <location>
        <begin position="761"/>
        <end position="805"/>
    </location>
</feature>
<name>A0ABR2SE88_9ROSI</name>
<evidence type="ECO:0000256" key="5">
    <source>
        <dbReference type="RuleBase" id="RU000612"/>
    </source>
</evidence>
<feature type="compositionally biased region" description="Polar residues" evidence="6">
    <location>
        <begin position="723"/>
        <end position="736"/>
    </location>
</feature>
<dbReference type="NCBIfam" id="NF010696">
    <property type="entry name" value="PRK14096.1"/>
    <property type="match status" value="1"/>
</dbReference>
<accession>A0ABR2SE88</accession>
<organism evidence="7 8">
    <name type="scientific">Hibiscus sabdariffa</name>
    <name type="common">roselle</name>
    <dbReference type="NCBI Taxonomy" id="183260"/>
    <lineage>
        <taxon>Eukaryota</taxon>
        <taxon>Viridiplantae</taxon>
        <taxon>Streptophyta</taxon>
        <taxon>Embryophyta</taxon>
        <taxon>Tracheophyta</taxon>
        <taxon>Spermatophyta</taxon>
        <taxon>Magnoliopsida</taxon>
        <taxon>eudicotyledons</taxon>
        <taxon>Gunneridae</taxon>
        <taxon>Pentapetalae</taxon>
        <taxon>rosids</taxon>
        <taxon>malvids</taxon>
        <taxon>Malvales</taxon>
        <taxon>Malvaceae</taxon>
        <taxon>Malvoideae</taxon>
        <taxon>Hibiscus</taxon>
    </lineage>
</organism>
<dbReference type="InterPro" id="IPR035482">
    <property type="entry name" value="SIS_PGI_2"/>
</dbReference>
<reference evidence="7 8" key="1">
    <citation type="journal article" date="2024" name="G3 (Bethesda)">
        <title>Genome assembly of Hibiscus sabdariffa L. provides insights into metabolisms of medicinal natural products.</title>
        <authorList>
            <person name="Kim T."/>
        </authorList>
    </citation>
    <scope>NUCLEOTIDE SEQUENCE [LARGE SCALE GENOMIC DNA]</scope>
    <source>
        <strain evidence="7">TK-2024</strain>
        <tissue evidence="7">Old leaves</tissue>
    </source>
</reference>
<keyword evidence="8" id="KW-1185">Reference proteome</keyword>
<dbReference type="InterPro" id="IPR035476">
    <property type="entry name" value="SIS_PGI_1"/>
</dbReference>
<comment type="similarity">
    <text evidence="2 5">Belongs to the GPI family.</text>
</comment>
<keyword evidence="5" id="KW-0324">Glycolysis</keyword>
<dbReference type="InterPro" id="IPR018189">
    <property type="entry name" value="Phosphoglucose_isomerase_CS"/>
</dbReference>
<keyword evidence="5" id="KW-0312">Gluconeogenesis</keyword>